<feature type="region of interest" description="Disordered" evidence="1">
    <location>
        <begin position="633"/>
        <end position="655"/>
    </location>
</feature>
<feature type="compositionally biased region" description="Low complexity" evidence="1">
    <location>
        <begin position="594"/>
        <end position="606"/>
    </location>
</feature>
<keyword evidence="3" id="KW-1185">Reference proteome</keyword>
<proteinExistence type="predicted"/>
<reference evidence="2" key="1">
    <citation type="submission" date="2020-06" db="EMBL/GenBank/DDBJ databases">
        <authorList>
            <person name="Onetto C."/>
        </authorList>
    </citation>
    <scope>NUCLEOTIDE SEQUENCE</scope>
</reference>
<feature type="compositionally biased region" description="Pro residues" evidence="1">
    <location>
        <begin position="513"/>
        <end position="523"/>
    </location>
</feature>
<gene>
    <name evidence="2" type="ORF">AWRI4620_LOCUS2805</name>
</gene>
<organism evidence="2 3">
    <name type="scientific">Aureobasidium uvarum</name>
    <dbReference type="NCBI Taxonomy" id="2773716"/>
    <lineage>
        <taxon>Eukaryota</taxon>
        <taxon>Fungi</taxon>
        <taxon>Dikarya</taxon>
        <taxon>Ascomycota</taxon>
        <taxon>Pezizomycotina</taxon>
        <taxon>Dothideomycetes</taxon>
        <taxon>Dothideomycetidae</taxon>
        <taxon>Dothideales</taxon>
        <taxon>Saccotheciaceae</taxon>
        <taxon>Aureobasidium</taxon>
    </lineage>
</organism>
<feature type="compositionally biased region" description="Acidic residues" evidence="1">
    <location>
        <begin position="101"/>
        <end position="117"/>
    </location>
</feature>
<comment type="caution">
    <text evidence="2">The sequence shown here is derived from an EMBL/GenBank/DDBJ whole genome shotgun (WGS) entry which is preliminary data.</text>
</comment>
<feature type="region of interest" description="Disordered" evidence="1">
    <location>
        <begin position="276"/>
        <end position="609"/>
    </location>
</feature>
<protein>
    <recommendedName>
        <fullName evidence="4">Myb-like domain-containing protein</fullName>
    </recommendedName>
</protein>
<evidence type="ECO:0000313" key="2">
    <source>
        <dbReference type="EMBL" id="CAD0108550.1"/>
    </source>
</evidence>
<dbReference type="Proteomes" id="UP000745764">
    <property type="component" value="Unassembled WGS sequence"/>
</dbReference>
<accession>A0A9N8PRW1</accession>
<dbReference type="EMBL" id="CAINUL010000003">
    <property type="protein sequence ID" value="CAD0108550.1"/>
    <property type="molecule type" value="Genomic_DNA"/>
</dbReference>
<dbReference type="AlphaFoldDB" id="A0A9N8PRW1"/>
<feature type="compositionally biased region" description="Basic and acidic residues" evidence="1">
    <location>
        <begin position="475"/>
        <end position="504"/>
    </location>
</feature>
<feature type="compositionally biased region" description="Acidic residues" evidence="1">
    <location>
        <begin position="558"/>
        <end position="571"/>
    </location>
</feature>
<feature type="compositionally biased region" description="Acidic residues" evidence="1">
    <location>
        <begin position="161"/>
        <end position="178"/>
    </location>
</feature>
<feature type="compositionally biased region" description="Basic and acidic residues" evidence="1">
    <location>
        <begin position="534"/>
        <end position="555"/>
    </location>
</feature>
<evidence type="ECO:0008006" key="4">
    <source>
        <dbReference type="Google" id="ProtNLM"/>
    </source>
</evidence>
<dbReference type="OrthoDB" id="3931723at2759"/>
<feature type="region of interest" description="Disordered" evidence="1">
    <location>
        <begin position="101"/>
        <end position="178"/>
    </location>
</feature>
<evidence type="ECO:0000256" key="1">
    <source>
        <dbReference type="SAM" id="MobiDB-lite"/>
    </source>
</evidence>
<evidence type="ECO:0000313" key="3">
    <source>
        <dbReference type="Proteomes" id="UP000745764"/>
    </source>
</evidence>
<feature type="compositionally biased region" description="Polar residues" evidence="1">
    <location>
        <begin position="288"/>
        <end position="335"/>
    </location>
</feature>
<name>A0A9N8PRW1_9PEZI</name>
<sequence length="655" mass="72632">MDSPLLSFADFDSPLPASWHEVRHYDDLDTGLGEGFDFDNPWRHFLPLPPLTMRLSRPTTPGNLPGFDDLCPSHWWGRAMSPASAEPVRLRPLGCDCEVEASDSEDEVLLDETDSEDELRPMQMAAKRPVGAFGPAGSGDDEEERPASGGDPIAEAPEGQQELEEDENEEFEDDDDEYAPARPVRRAAGGKQPSRVSAAPAPIISSRKASTWSLAEDAACIKFMKEVCTLAGYAAIAATEKRFEVVADRMKREAGFNRTASGVKLQWNRRLRAASGFEDRGEKKRASGLTTSALPGQSTKRGTSAVTSLVASTPSNGKESSATPASSIETSFGRRQNNKRKANSDDEDDDDFISAPLPSKPAKRVRSTSVVSSSAVPSTQDHAYYALSTENILSGPRSSRHRRDPAPTITAPPPSARSSRQKPITTTSDDDDEEEVIQPPKQPARPSQQKRARSINNDEDDEQSTAAPSPKRKRFSNDDKQPTSEPQSKKEKRIDLGEWYDPRQHYTRKASPEPAPTKSPDPGPTKKAYWLKILADRQARAAIEREERERQRQAQEQEAQDDEDDEEDEDPIVNPADRTRKNRELRRQFPLDSNRNNNNNNNNNNNTAGIDFESDLIVTSDAAAQIAADEEMARQMEEEWNEEPAPRARRGRGFN</sequence>
<feature type="compositionally biased region" description="Low complexity" evidence="1">
    <location>
        <begin position="367"/>
        <end position="379"/>
    </location>
</feature>